<feature type="region of interest" description="Disordered" evidence="7">
    <location>
        <begin position="1231"/>
        <end position="1268"/>
    </location>
</feature>
<sequence>MAENSVEVIENDLRRILGVGQHVEEISNEDGRTNQARGSNDNQEAANSYELRNFSQSPLKPNFRKFQGEKFVGKADEGQSRLHHEDDAEKIKKKKKKNKKIGNPVIDSESPKTLKENKKSKRKKTKWEAVDLKTTHETPPHSQQKTLFHQNSPPPNKFPTTEGFYHNPKPVSSSQQCVPAVAPFQQMRPPPDVQEFLEKNFIHPLKKRFSKFPRALFFCRLCDYHCDTITVCERHIKDSRHQKNRDNRELEITLHSLPDPYEPHAKVVNDVISNVAQQYGLSDCDIKEREGLVQEMKDFTLDGLKDCQLRLYGSSLSKFGLKTSDVNIDLVVEDNSKPSDVLMAVFEKVKTWPYAENVQSDFTAKIPSILFREKRSQLNCMVNLNNAPAFSTALLLSEYISIDPRVRVLGAAFRYWAEICLLDKQYNGTLPAHSFPIMVIYYLQQCQPPVLPVLHEMVRNENEIYLPASELKENWTCNNTQSIGELWIALLKFYAVTFKTSEYVVCIQQSKLIKRSERGWSSKRLALEDPFSNKRNLARSISNHLVAEYIFDRFKTTYKYFGIPQTLTGPLFDKLLLVTLTEHSEKKNRSGALLLDALEIIASKSNNVASDSKQNATSKNKKVFIPDPSMVVTIPSQSKQEKTKDSKNGKNLAVKELSEIEGTENANEEKLDKSFQDGELNCSREDAESDHSLSTHGDESEHESCIMNSLMEALDDDFELRGGDENEDINTISDGEEGEKRQRNISEISENVDSEMDSEDDETEEKVMEKETENFPVECCNGTESNEIVVKKKLPLELEEKLKNLTAEELLFKFHQMIFTCGKVPSVFCCLCQQEGHLKHDCPEERLPPLMTLPPIDLTYMSAIDKICHRIYKDNNPNKVEMNGRNSILRDLQTFIKRIYPDAKLELFGSSCNGFGFARSDLDICLTFENKNAEDVKFIPIIENLSEKLKKHKQLTNVVAITTAKVPIVKFTHRPSSLEGDISLYNTLAQHNTRMLNMYSEIDVRVKILGYVMKVFAKLCNIGDASRGSLSSYAYILMVIYFLQQRDPPVIPVLQELYDKSKMQPKRMVDGWNAWFYDDKESLSEIWPHIGKNTETVAQLWLGLLRFYTENFSFQELVVSIRQYKPLTRFEKLWNSKCIAIEDPFDLQHNLGAGVSRKMNIYIMKALIRSRQLFGTPIPREHYETNPMALHHVLFNTNNLADGAPPNDRGCRSCGKIGHIVKHCPRRRGVRNKGDLDANRERNPIDRRNNRDAFNRNRQQMGPGMNLRQGGIQNDIQNMHMGLMRPQMMASMHGQMHNQNLRSMGGLLPLPMMNNMRQPAPPTVGQRGFNQFNDSRQLQHLEKISSKMFDSGVRKTPITHTVAALPTSRPIVHPGVSQPNQKDLLAKKSSRKFAGLSREISQHHEIPICQRSTSCVVQQQSMSSFTELPIAKSKSSDSAALLSSEMKNPAGENMEISCALTRSPSMTPPTGRNMVGLLIRPGVAAPPGFTNLNVNFRMPHDAQLIRGPLTVQETQHLHSGMQQPAFQQNAFMASPPPHLGNYFSNENAKLHQNSHASPFCQIPMNYSLNLVPLVNIPPSTSAVNRFANQHQNNSAFPSQDDVMKNQICFLGERLPTSLVKEELENPNLTVEKKTTLNFISKNDYKAEIDNDYDFEKSKAMGIFVTRWRSDRHYKKNRVNLSPIEHVASVSIHVLKMQPTDLIEQQTNEIFYGRCRRALLCLWVSQPLIVVTLIILLNLNLLHPYKWLSSCNLLISIDLLLVIFILSSCLVFLSVIHICNLAVRQNPTSTHWARYWKVLRPQNVIQIVLYSIVCAVNVKFYLSLVENFDSFLISSTESLSCLNEHYLYCIFNALIIGFWHGVTYFDKNKFLIIFPVIQQTKVARINEAFFRIFCCSFSETFHKIKWLSLFYVFLSGQPLKTFFLDIFELNSCCDSVELSTYSGILNLKLLWITWIATSIAIFNCQFLLLIFNVFKFNFQRFVFPLQRTPETPNTMLLQEALTVVHIPLISYLAALDFRLLSQEKNSPRNHQLYTLSVPGGHPYNWRSVSNPCLYLLNNFLDRISWIEEKVETPVFQSVNFTYHPLKSRIILVRDWLDRKWRDAREKSKLSTVLNFFLSDMPDRIPRNVFADSQPYIWLIEALSFALITAVKENNYGVVQEEFVAVITTIMDLEQALVRCIRSIPVAKCYNPQTQRDFKLRKCLELVIKMALNRLAWDFQNHIEFIQLTTEQKRNLKSRAEFMPNLLGAGCCLVTMATQSFMPEMQAITPGNIPTPPNPQQTSVVSTTVSQSSQQQQVPQQTQLLGRRI</sequence>
<feature type="compositionally biased region" description="Polar residues" evidence="7">
    <location>
        <begin position="33"/>
        <end position="46"/>
    </location>
</feature>
<feature type="domain" description="CCHC-type" evidence="9">
    <location>
        <begin position="1211"/>
        <end position="1226"/>
    </location>
</feature>
<evidence type="ECO:0000256" key="3">
    <source>
        <dbReference type="ARBA" id="ARBA00022679"/>
    </source>
</evidence>
<dbReference type="Pfam" id="PF03828">
    <property type="entry name" value="PAP_assoc"/>
    <property type="match status" value="2"/>
</dbReference>
<keyword evidence="8" id="KW-1133">Transmembrane helix</keyword>
<dbReference type="Proteomes" id="UP000014500">
    <property type="component" value="Unassembled WGS sequence"/>
</dbReference>
<dbReference type="PANTHER" id="PTHR12271:SF66">
    <property type="entry name" value="TERMINAL URIDYLYLTRANSFERASE TAILOR"/>
    <property type="match status" value="1"/>
</dbReference>
<dbReference type="GO" id="GO:0050265">
    <property type="term" value="F:RNA uridylyltransferase activity"/>
    <property type="evidence" value="ECO:0007669"/>
    <property type="project" value="TreeGrafter"/>
</dbReference>
<organism evidence="10 11">
    <name type="scientific">Strigamia maritima</name>
    <name type="common">European centipede</name>
    <name type="synonym">Geophilus maritimus</name>
    <dbReference type="NCBI Taxonomy" id="126957"/>
    <lineage>
        <taxon>Eukaryota</taxon>
        <taxon>Metazoa</taxon>
        <taxon>Ecdysozoa</taxon>
        <taxon>Arthropoda</taxon>
        <taxon>Myriapoda</taxon>
        <taxon>Chilopoda</taxon>
        <taxon>Pleurostigmophora</taxon>
        <taxon>Geophilomorpha</taxon>
        <taxon>Linotaeniidae</taxon>
        <taxon>Strigamia</taxon>
    </lineage>
</organism>
<protein>
    <recommendedName>
        <fullName evidence="9">CCHC-type domain-containing protein</fullName>
    </recommendedName>
</protein>
<dbReference type="EMBL" id="JH432010">
    <property type="status" value="NOT_ANNOTATED_CDS"/>
    <property type="molecule type" value="Genomic_DNA"/>
</dbReference>
<evidence type="ECO:0000256" key="6">
    <source>
        <dbReference type="PROSITE-ProRule" id="PRU00047"/>
    </source>
</evidence>
<feature type="compositionally biased region" description="Low complexity" evidence="7">
    <location>
        <begin position="2288"/>
        <end position="2301"/>
    </location>
</feature>
<dbReference type="eggNOG" id="KOG2277">
    <property type="taxonomic scope" value="Eukaryota"/>
</dbReference>
<feature type="transmembrane region" description="Helical" evidence="8">
    <location>
        <begin position="1844"/>
        <end position="1864"/>
    </location>
</feature>
<dbReference type="HOGENOM" id="CLU_230104_0_0_1"/>
<dbReference type="Gene3D" id="3.30.460.10">
    <property type="entry name" value="Beta Polymerase, domain 2"/>
    <property type="match status" value="2"/>
</dbReference>
<comment type="cofactor">
    <cofactor evidence="2">
        <name>Mg(2+)</name>
        <dbReference type="ChEBI" id="CHEBI:18420"/>
    </cofactor>
</comment>
<keyword evidence="8" id="KW-0472">Membrane</keyword>
<dbReference type="InterPro" id="IPR043519">
    <property type="entry name" value="NT_sf"/>
</dbReference>
<feature type="region of interest" description="Disordered" evidence="7">
    <location>
        <begin position="2288"/>
        <end position="2307"/>
    </location>
</feature>
<proteinExistence type="predicted"/>
<dbReference type="InterPro" id="IPR036875">
    <property type="entry name" value="Znf_CCHC_sf"/>
</dbReference>
<feature type="compositionally biased region" description="Polar residues" evidence="7">
    <location>
        <begin position="140"/>
        <end position="151"/>
    </location>
</feature>
<dbReference type="InterPro" id="IPR045100">
    <property type="entry name" value="TUT4/7_NTP_transf"/>
</dbReference>
<dbReference type="SMART" id="SM00343">
    <property type="entry name" value="ZnF_C2HC"/>
    <property type="match status" value="2"/>
</dbReference>
<keyword evidence="11" id="KW-1185">Reference proteome</keyword>
<dbReference type="PROSITE" id="PS50158">
    <property type="entry name" value="ZF_CCHC"/>
    <property type="match status" value="2"/>
</dbReference>
<reference evidence="10" key="2">
    <citation type="submission" date="2015-02" db="UniProtKB">
        <authorList>
            <consortium name="EnsemblMetazoa"/>
        </authorList>
    </citation>
    <scope>IDENTIFICATION</scope>
</reference>
<feature type="transmembrane region" description="Helical" evidence="8">
    <location>
        <begin position="1758"/>
        <end position="1782"/>
    </location>
</feature>
<dbReference type="InterPro" id="IPR019049">
    <property type="entry name" value="Nucleoporin_prot_Ndc1/Nup"/>
</dbReference>
<accession>T1JHR9</accession>
<evidence type="ECO:0000256" key="1">
    <source>
        <dbReference type="ARBA" id="ARBA00001936"/>
    </source>
</evidence>
<dbReference type="FunFam" id="1.10.1410.10:FF:000002">
    <property type="entry name" value="terminal uridylyltransferase 4 isoform X1"/>
    <property type="match status" value="1"/>
</dbReference>
<dbReference type="SUPFAM" id="SSF81301">
    <property type="entry name" value="Nucleotidyltransferase"/>
    <property type="match status" value="2"/>
</dbReference>
<feature type="region of interest" description="Disordered" evidence="7">
    <location>
        <begin position="25"/>
        <end position="155"/>
    </location>
</feature>
<keyword evidence="4" id="KW-0479">Metal-binding</keyword>
<feature type="region of interest" description="Disordered" evidence="7">
    <location>
        <begin position="629"/>
        <end position="703"/>
    </location>
</feature>
<feature type="compositionally biased region" description="Basic residues" evidence="7">
    <location>
        <begin position="91"/>
        <end position="100"/>
    </location>
</feature>
<evidence type="ECO:0000256" key="7">
    <source>
        <dbReference type="SAM" id="MobiDB-lite"/>
    </source>
</evidence>
<dbReference type="GO" id="GO:0008270">
    <property type="term" value="F:zinc ion binding"/>
    <property type="evidence" value="ECO:0007669"/>
    <property type="project" value="UniProtKB-KW"/>
</dbReference>
<dbReference type="SUPFAM" id="SSF81631">
    <property type="entry name" value="PAP/OAS1 substrate-binding domain"/>
    <property type="match status" value="2"/>
</dbReference>
<feature type="transmembrane region" description="Helical" evidence="8">
    <location>
        <begin position="1803"/>
        <end position="1824"/>
    </location>
</feature>
<evidence type="ECO:0000313" key="11">
    <source>
        <dbReference type="Proteomes" id="UP000014500"/>
    </source>
</evidence>
<dbReference type="InterPro" id="IPR001878">
    <property type="entry name" value="Znf_CCHC"/>
</dbReference>
<dbReference type="EnsemblMetazoa" id="SMAR013400-RA">
    <property type="protein sequence ID" value="SMAR013400-PA"/>
    <property type="gene ID" value="SMAR013400"/>
</dbReference>
<dbReference type="Pfam" id="PF19088">
    <property type="entry name" value="TUTase"/>
    <property type="match status" value="1"/>
</dbReference>
<evidence type="ECO:0000256" key="4">
    <source>
        <dbReference type="ARBA" id="ARBA00022723"/>
    </source>
</evidence>
<dbReference type="Gene3D" id="1.10.1410.10">
    <property type="match status" value="2"/>
</dbReference>
<dbReference type="InterPro" id="IPR002058">
    <property type="entry name" value="PAP_assoc"/>
</dbReference>
<dbReference type="SUPFAM" id="SSF57756">
    <property type="entry name" value="Retrovirus zinc finger-like domains"/>
    <property type="match status" value="1"/>
</dbReference>
<feature type="compositionally biased region" description="Basic and acidic residues" evidence="7">
    <location>
        <begin position="667"/>
        <end position="703"/>
    </location>
</feature>
<feature type="compositionally biased region" description="Basic and acidic residues" evidence="7">
    <location>
        <begin position="126"/>
        <end position="139"/>
    </location>
</feature>
<dbReference type="eggNOG" id="KOG4358">
    <property type="taxonomic scope" value="Eukaryota"/>
</dbReference>
<evidence type="ECO:0000313" key="10">
    <source>
        <dbReference type="EnsemblMetazoa" id="SMAR013400-PA"/>
    </source>
</evidence>
<comment type="cofactor">
    <cofactor evidence="1">
        <name>Mn(2+)</name>
        <dbReference type="ChEBI" id="CHEBI:29035"/>
    </cofactor>
</comment>
<feature type="transmembrane region" description="Helical" evidence="8">
    <location>
        <begin position="1948"/>
        <end position="1973"/>
    </location>
</feature>
<dbReference type="PANTHER" id="PTHR12271">
    <property type="entry name" value="POLY A POLYMERASE CID PAP -RELATED"/>
    <property type="match status" value="1"/>
</dbReference>
<dbReference type="GO" id="GO:0031123">
    <property type="term" value="P:RNA 3'-end processing"/>
    <property type="evidence" value="ECO:0007669"/>
    <property type="project" value="TreeGrafter"/>
</dbReference>
<dbReference type="InterPro" id="IPR054708">
    <property type="entry name" value="MTPAP-like_central"/>
</dbReference>
<evidence type="ECO:0000259" key="9">
    <source>
        <dbReference type="PROSITE" id="PS50158"/>
    </source>
</evidence>
<evidence type="ECO:0000256" key="5">
    <source>
        <dbReference type="ARBA" id="ARBA00022842"/>
    </source>
</evidence>
<dbReference type="CDD" id="cd05402">
    <property type="entry name" value="NT_PAP_TUTase"/>
    <property type="match status" value="2"/>
</dbReference>
<dbReference type="Pfam" id="PF09531">
    <property type="entry name" value="Ndc1_Nup"/>
    <property type="match status" value="2"/>
</dbReference>
<dbReference type="GO" id="GO:1990817">
    <property type="term" value="F:poly(A) RNA polymerase activity"/>
    <property type="evidence" value="ECO:0007669"/>
    <property type="project" value="UniProtKB-ARBA"/>
</dbReference>
<evidence type="ECO:0000256" key="2">
    <source>
        <dbReference type="ARBA" id="ARBA00001946"/>
    </source>
</evidence>
<dbReference type="GO" id="GO:0003676">
    <property type="term" value="F:nucleic acid binding"/>
    <property type="evidence" value="ECO:0007669"/>
    <property type="project" value="InterPro"/>
</dbReference>
<keyword evidence="3" id="KW-0808">Transferase</keyword>
<keyword evidence="6" id="KW-0863">Zinc-finger</keyword>
<feature type="compositionally biased region" description="Basic and acidic residues" evidence="7">
    <location>
        <begin position="1232"/>
        <end position="1255"/>
    </location>
</feature>
<feature type="transmembrane region" description="Helical" evidence="8">
    <location>
        <begin position="1717"/>
        <end position="1738"/>
    </location>
</feature>
<dbReference type="Pfam" id="PF22600">
    <property type="entry name" value="MTPAP-like_central"/>
    <property type="match status" value="1"/>
</dbReference>
<feature type="domain" description="CCHC-type" evidence="9">
    <location>
        <begin position="829"/>
        <end position="844"/>
    </location>
</feature>
<feature type="compositionally biased region" description="Basic and acidic residues" evidence="7">
    <location>
        <begin position="639"/>
        <end position="648"/>
    </location>
</feature>
<evidence type="ECO:0000256" key="8">
    <source>
        <dbReference type="SAM" id="Phobius"/>
    </source>
</evidence>
<name>T1JHR9_STRMM</name>
<feature type="compositionally biased region" description="Acidic residues" evidence="7">
    <location>
        <begin position="750"/>
        <end position="764"/>
    </location>
</feature>
<reference evidence="11" key="1">
    <citation type="submission" date="2011-05" db="EMBL/GenBank/DDBJ databases">
        <authorList>
            <person name="Richards S.R."/>
            <person name="Qu J."/>
            <person name="Jiang H."/>
            <person name="Jhangiani S.N."/>
            <person name="Agravi P."/>
            <person name="Goodspeed R."/>
            <person name="Gross S."/>
            <person name="Mandapat C."/>
            <person name="Jackson L."/>
            <person name="Mathew T."/>
            <person name="Pu L."/>
            <person name="Thornton R."/>
            <person name="Saada N."/>
            <person name="Wilczek-Boney K.B."/>
            <person name="Lee S."/>
            <person name="Kovar C."/>
            <person name="Wu Y."/>
            <person name="Scherer S.E."/>
            <person name="Worley K.C."/>
            <person name="Muzny D.M."/>
            <person name="Gibbs R."/>
        </authorList>
    </citation>
    <scope>NUCLEOTIDE SEQUENCE</scope>
    <source>
        <strain evidence="11">Brora</strain>
    </source>
</reference>
<feature type="compositionally biased region" description="Basic and acidic residues" evidence="7">
    <location>
        <begin position="66"/>
        <end position="90"/>
    </location>
</feature>
<keyword evidence="8" id="KW-0812">Transmembrane</keyword>
<keyword evidence="5" id="KW-0460">Magnesium</keyword>
<keyword evidence="6" id="KW-0862">Zinc</keyword>
<feature type="region of interest" description="Disordered" evidence="7">
    <location>
        <begin position="720"/>
        <end position="773"/>
    </location>
</feature>
<dbReference type="STRING" id="126957.T1JHR9"/>